<evidence type="ECO:0000313" key="3">
    <source>
        <dbReference type="Proteomes" id="UP000525652"/>
    </source>
</evidence>
<dbReference type="Pfam" id="PF13619">
    <property type="entry name" value="KTSC"/>
    <property type="match status" value="1"/>
</dbReference>
<evidence type="ECO:0000313" key="2">
    <source>
        <dbReference type="EMBL" id="MBC2601016.1"/>
    </source>
</evidence>
<reference evidence="2 3" key="1">
    <citation type="submission" date="2020-07" db="EMBL/GenBank/DDBJ databases">
        <authorList>
            <person name="Feng X."/>
        </authorList>
    </citation>
    <scope>NUCLEOTIDE SEQUENCE [LARGE SCALE GENOMIC DNA]</scope>
    <source>
        <strain evidence="2 3">JCM14086</strain>
    </source>
</reference>
<dbReference type="Proteomes" id="UP000525652">
    <property type="component" value="Unassembled WGS sequence"/>
</dbReference>
<keyword evidence="3" id="KW-1185">Reference proteome</keyword>
<accession>A0A7X1AVZ1</accession>
<dbReference type="EMBL" id="JACHVA010000044">
    <property type="protein sequence ID" value="MBC2601016.1"/>
    <property type="molecule type" value="Genomic_DNA"/>
</dbReference>
<organism evidence="2 3">
    <name type="scientific">Puniceicoccus vermicola</name>
    <dbReference type="NCBI Taxonomy" id="388746"/>
    <lineage>
        <taxon>Bacteria</taxon>
        <taxon>Pseudomonadati</taxon>
        <taxon>Verrucomicrobiota</taxon>
        <taxon>Opitutia</taxon>
        <taxon>Puniceicoccales</taxon>
        <taxon>Puniceicoccaceae</taxon>
        <taxon>Puniceicoccus</taxon>
    </lineage>
</organism>
<proteinExistence type="predicted"/>
<protein>
    <submittedName>
        <fullName evidence="2">KTSC domain-containing protein</fullName>
    </submittedName>
</protein>
<sequence>MTMEWIETPESSNLERFGYEASTMSLRVEFKSGGTYDYYDVPEQVFENMKAAPSKGSFLAQHIKGVYRYARI</sequence>
<feature type="domain" description="KTSC" evidence="1">
    <location>
        <begin position="10"/>
        <end position="67"/>
    </location>
</feature>
<dbReference type="AlphaFoldDB" id="A0A7X1AVZ1"/>
<evidence type="ECO:0000259" key="1">
    <source>
        <dbReference type="Pfam" id="PF13619"/>
    </source>
</evidence>
<name>A0A7X1AVZ1_9BACT</name>
<gene>
    <name evidence="2" type="ORF">H5P30_04400</name>
</gene>
<comment type="caution">
    <text evidence="2">The sequence shown here is derived from an EMBL/GenBank/DDBJ whole genome shotgun (WGS) entry which is preliminary data.</text>
</comment>
<dbReference type="InterPro" id="IPR025309">
    <property type="entry name" value="KTSC_dom"/>
</dbReference>